<evidence type="ECO:0000313" key="3">
    <source>
        <dbReference type="Proteomes" id="UP000053780"/>
    </source>
</evidence>
<feature type="transmembrane region" description="Helical" evidence="1">
    <location>
        <begin position="145"/>
        <end position="167"/>
    </location>
</feature>
<dbReference type="VEuPathDB" id="MicrosporidiaDB:NAPIS_ORF02603"/>
<protein>
    <submittedName>
        <fullName evidence="2">Uncharacterized protein</fullName>
    </submittedName>
</protein>
<dbReference type="Proteomes" id="UP000053780">
    <property type="component" value="Unassembled WGS sequence"/>
</dbReference>
<keyword evidence="1" id="KW-1133">Transmembrane helix</keyword>
<dbReference type="AlphaFoldDB" id="T0KWH9"/>
<organism evidence="2 3">
    <name type="scientific">Vairimorpha apis BRL 01</name>
    <dbReference type="NCBI Taxonomy" id="1037528"/>
    <lineage>
        <taxon>Eukaryota</taxon>
        <taxon>Fungi</taxon>
        <taxon>Fungi incertae sedis</taxon>
        <taxon>Microsporidia</taxon>
        <taxon>Nosematidae</taxon>
        <taxon>Vairimorpha</taxon>
    </lineage>
</organism>
<keyword evidence="3" id="KW-1185">Reference proteome</keyword>
<keyword evidence="1" id="KW-0472">Membrane</keyword>
<proteinExistence type="predicted"/>
<reference evidence="2 3" key="1">
    <citation type="journal article" date="2013" name="BMC Genomics">
        <title>Genome sequencing and comparative genomics of honey bee microsporidia, Nosema apis reveal novel insights into host-parasite interactions.</title>
        <authorList>
            <person name="Chen Yp."/>
            <person name="Pettis J.S."/>
            <person name="Zhao Y."/>
            <person name="Liu X."/>
            <person name="Tallon L.J."/>
            <person name="Sadzewicz L.D."/>
            <person name="Li R."/>
            <person name="Zheng H."/>
            <person name="Huang S."/>
            <person name="Zhang X."/>
            <person name="Hamilton M.C."/>
            <person name="Pernal S.F."/>
            <person name="Melathopoulos A.P."/>
            <person name="Yan X."/>
            <person name="Evans J.D."/>
        </authorList>
    </citation>
    <scope>NUCLEOTIDE SEQUENCE [LARGE SCALE GENOMIC DNA]</scope>
    <source>
        <strain evidence="2 3">BRL 01</strain>
    </source>
</reference>
<name>T0KWH9_9MICR</name>
<evidence type="ECO:0000256" key="1">
    <source>
        <dbReference type="SAM" id="Phobius"/>
    </source>
</evidence>
<dbReference type="EMBL" id="KE647360">
    <property type="protein sequence ID" value="EQB59837.1"/>
    <property type="molecule type" value="Genomic_DNA"/>
</dbReference>
<accession>T0KWH9</accession>
<gene>
    <name evidence="2" type="ORF">NAPIS_ORF02603</name>
</gene>
<evidence type="ECO:0000313" key="2">
    <source>
        <dbReference type="EMBL" id="EQB59837.1"/>
    </source>
</evidence>
<keyword evidence="1" id="KW-0812">Transmembrane</keyword>
<dbReference type="HOGENOM" id="CLU_1578977_0_0_1"/>
<sequence>MVFDDIILPAATFMILCANLKNYCENLKERENILYKIFYIFTNKQIKNSNIRKFVCNRNFLKSAGILILDSIITQLECIIFSYQDLKEDVQKFSVIQDSMYMALEFDYTCISENFEFLQLFSLPTKDVFFSYIFRKREKRINMHLFQCLVLSYIFSACYVRNLNYFIKV</sequence>